<dbReference type="InterPro" id="IPR013783">
    <property type="entry name" value="Ig-like_fold"/>
</dbReference>
<dbReference type="InterPro" id="IPR011041">
    <property type="entry name" value="Quinoprot_gluc/sorb_DH_b-prop"/>
</dbReference>
<name>M0DXX7_9EURY</name>
<dbReference type="eggNOG" id="arCOG02796">
    <property type="taxonomic scope" value="Archaea"/>
</dbReference>
<dbReference type="SUPFAM" id="SSF49899">
    <property type="entry name" value="Concanavalin A-like lectins/glucanases"/>
    <property type="match status" value="1"/>
</dbReference>
<evidence type="ECO:0000256" key="1">
    <source>
        <dbReference type="ARBA" id="ARBA00022723"/>
    </source>
</evidence>
<dbReference type="EMBL" id="AOJE01000045">
    <property type="protein sequence ID" value="ELZ38944.1"/>
    <property type="molecule type" value="Genomic_DNA"/>
</dbReference>
<dbReference type="SUPFAM" id="SSF50952">
    <property type="entry name" value="Soluble quinoprotein glucose dehydrogenase"/>
    <property type="match status" value="1"/>
</dbReference>
<dbReference type="InterPro" id="IPR000923">
    <property type="entry name" value="BlueCu_1"/>
</dbReference>
<dbReference type="PATRIC" id="fig|1227484.4.peg.1835"/>
<dbReference type="Gene3D" id="2.60.40.420">
    <property type="entry name" value="Cupredoxins - blue copper proteins"/>
    <property type="match status" value="1"/>
</dbReference>
<dbReference type="Proteomes" id="UP000011514">
    <property type="component" value="Unassembled WGS sequence"/>
</dbReference>
<feature type="region of interest" description="Disordered" evidence="3">
    <location>
        <begin position="604"/>
        <end position="627"/>
    </location>
</feature>
<dbReference type="InterPro" id="IPR008979">
    <property type="entry name" value="Galactose-bd-like_sf"/>
</dbReference>
<dbReference type="Pfam" id="PF11721">
    <property type="entry name" value="Malectin"/>
    <property type="match status" value="1"/>
</dbReference>
<keyword evidence="8" id="KW-1185">Reference proteome</keyword>
<keyword evidence="1" id="KW-0479">Metal-binding</keyword>
<dbReference type="Gene3D" id="2.120.10.30">
    <property type="entry name" value="TolB, C-terminal domain"/>
    <property type="match status" value="1"/>
</dbReference>
<feature type="domain" description="Malectin" evidence="6">
    <location>
        <begin position="624"/>
        <end position="722"/>
    </location>
</feature>
<dbReference type="InterPro" id="IPR013320">
    <property type="entry name" value="ConA-like_dom_sf"/>
</dbReference>
<sequence>MLVDGLSEPMKMDIDADGRIFFTERTTGNLKILDSDTGETTTAMTLDVYTGQEDGMQGVALDPDFEDNGWLYLYYSPAGDESVNRLSRFTVDGDSIDPATETQMLDVDTQRETCCHTGGDLEFDTQGNLYLTTGDDTNPFESSGYTPIDERDGREPFDAQRTSANTNDLRGSVLRITPQDDGSYTIPDDNLFTEANGYGDALADNLARPEIYGMGFRNPFTAAIDPETDEAWVGDYGPDAGGWDADRGPMGTVEYAKVADAGFYGWPYFTGHSVPYKDYDFETGESGEIFDPENPINDSVNNTGLEELPAAQGTSIMSPYNWGGYLDYPSEWEEYVPYSSMDEVPFPEITGGAAMVGTVYRHNTAFGDGSLAKSMDGKIFIMEYGSGWIKYISLDDDGEVMEVDPFLPDEDWGSPFDMNVGPDGALYFIDYGGSISKITGGGASTAASVSVSVESDEILPEESTTATVEIENISGSELSDLEFSLTAGDDVLQVTSPSTTTFDSLAAGSSQSVEFEVAAGADATEGTYALDAEVTFTHEGEEKASSGSATISVPQTVVEAPYGANLGGSPPAESGATTPAVIDGLEFMPAGTVEALQPVTVTGDTPPDDPDWFTPPAQAGGPTTDSIANTEHDAIYQTELIGYNLGFEVPIPNGIYDVTLHNAEIYFEEEGQRVFDVSVQDQKVVEGLDLYAEAGHDVAWTKTVEDVEVTDGTLTISTTTQSDFSKLAGIEIRYSEPLQNGLEAYFSLDGDTPVNQVTGTEASVVGEPTSGQPGFRNTAWEFGTNGTIDTVDSTVVSEPLPLNGEGATVGAWINHDAITEDYSRVYHVDDGGSPDSPTNGWNIEFGGTDNTVAHQFWNGGEIGAEGQPSVSCPAGEWVFVVTVVEGSDATIYTFDEEGQIASGSGGGDRTQSELAQLLLMAGDGRDTPGLMDEVWAYSRALSESEVDRLYNQSFQGLDGGGGGNESPTTFELRGEIGGWVGLEPSSIEGQTNPTLTLEEGESYKVGWTEGDSLGHNIEIRDADGNVVDDLETEVTTDPGDGQWLTFTASSEMAEYVCDPHESLMFGDIEVV</sequence>
<evidence type="ECO:0000259" key="6">
    <source>
        <dbReference type="Pfam" id="PF11721"/>
    </source>
</evidence>
<organism evidence="7 8">
    <name type="scientific">Halorubrum saccharovorum DSM 1137</name>
    <dbReference type="NCBI Taxonomy" id="1227484"/>
    <lineage>
        <taxon>Archaea</taxon>
        <taxon>Methanobacteriati</taxon>
        <taxon>Methanobacteriota</taxon>
        <taxon>Stenosarchaea group</taxon>
        <taxon>Halobacteria</taxon>
        <taxon>Halobacteriales</taxon>
        <taxon>Haloferacaceae</taxon>
        <taxon>Halorubrum</taxon>
    </lineage>
</organism>
<dbReference type="Pfam" id="PF00127">
    <property type="entry name" value="Copper-bind"/>
    <property type="match status" value="1"/>
</dbReference>
<evidence type="ECO:0000259" key="5">
    <source>
        <dbReference type="Pfam" id="PF07995"/>
    </source>
</evidence>
<proteinExistence type="predicted"/>
<dbReference type="eggNOG" id="arCOG11135">
    <property type="taxonomic scope" value="Archaea"/>
</dbReference>
<dbReference type="Gene3D" id="2.60.120.430">
    <property type="entry name" value="Galactose-binding lectin"/>
    <property type="match status" value="1"/>
</dbReference>
<dbReference type="InterPro" id="IPR011042">
    <property type="entry name" value="6-blade_b-propeller_TolB-like"/>
</dbReference>
<evidence type="ECO:0000256" key="3">
    <source>
        <dbReference type="SAM" id="MobiDB-lite"/>
    </source>
</evidence>
<dbReference type="Gene3D" id="2.60.40.10">
    <property type="entry name" value="Immunoglobulins"/>
    <property type="match status" value="1"/>
</dbReference>
<dbReference type="Pfam" id="PF07995">
    <property type="entry name" value="GSDH"/>
    <property type="match status" value="1"/>
</dbReference>
<evidence type="ECO:0000313" key="7">
    <source>
        <dbReference type="EMBL" id="ELZ38944.1"/>
    </source>
</evidence>
<feature type="domain" description="Glucose/Sorbosone dehydrogenase" evidence="5">
    <location>
        <begin position="6"/>
        <end position="284"/>
    </location>
</feature>
<dbReference type="GO" id="GO:0009055">
    <property type="term" value="F:electron transfer activity"/>
    <property type="evidence" value="ECO:0007669"/>
    <property type="project" value="InterPro"/>
</dbReference>
<dbReference type="STRING" id="1227484.C471_09190"/>
<dbReference type="AlphaFoldDB" id="M0DXX7"/>
<feature type="domain" description="Blue (type 1) copper" evidence="4">
    <location>
        <begin position="1002"/>
        <end position="1070"/>
    </location>
</feature>
<gene>
    <name evidence="7" type="ORF">C471_09190</name>
</gene>
<evidence type="ECO:0000313" key="8">
    <source>
        <dbReference type="Proteomes" id="UP000011514"/>
    </source>
</evidence>
<dbReference type="PANTHER" id="PTHR19328:SF75">
    <property type="entry name" value="ALDOSE SUGAR DEHYDROGENASE YLII"/>
    <property type="match status" value="1"/>
</dbReference>
<dbReference type="PANTHER" id="PTHR19328">
    <property type="entry name" value="HEDGEHOG-INTERACTING PROTEIN"/>
    <property type="match status" value="1"/>
</dbReference>
<dbReference type="SUPFAM" id="SSF49785">
    <property type="entry name" value="Galactose-binding domain-like"/>
    <property type="match status" value="1"/>
</dbReference>
<dbReference type="InterPro" id="IPR008972">
    <property type="entry name" value="Cupredoxin"/>
</dbReference>
<keyword evidence="2" id="KW-0186">Copper</keyword>
<dbReference type="InterPro" id="IPR021720">
    <property type="entry name" value="Malectin_dom"/>
</dbReference>
<accession>M0DXX7</accession>
<evidence type="ECO:0000256" key="2">
    <source>
        <dbReference type="ARBA" id="ARBA00023008"/>
    </source>
</evidence>
<dbReference type="GO" id="GO:0005507">
    <property type="term" value="F:copper ion binding"/>
    <property type="evidence" value="ECO:0007669"/>
    <property type="project" value="InterPro"/>
</dbReference>
<protein>
    <submittedName>
        <fullName evidence="7">Glucose/sorbosone dehydrogenase</fullName>
    </submittedName>
</protein>
<dbReference type="InterPro" id="IPR012938">
    <property type="entry name" value="Glc/Sorbosone_DH"/>
</dbReference>
<dbReference type="Pfam" id="PF13385">
    <property type="entry name" value="Laminin_G_3"/>
    <property type="match status" value="1"/>
</dbReference>
<evidence type="ECO:0000259" key="4">
    <source>
        <dbReference type="Pfam" id="PF00127"/>
    </source>
</evidence>
<dbReference type="Gene3D" id="2.60.120.200">
    <property type="match status" value="1"/>
</dbReference>
<comment type="caution">
    <text evidence="7">The sequence shown here is derived from an EMBL/GenBank/DDBJ whole genome shotgun (WGS) entry which is preliminary data.</text>
</comment>
<reference evidence="7 8" key="1">
    <citation type="journal article" date="2014" name="PLoS Genet.">
        <title>Phylogenetically driven sequencing of extremely halophilic archaea reveals strategies for static and dynamic osmo-response.</title>
        <authorList>
            <person name="Becker E.A."/>
            <person name="Seitzer P.M."/>
            <person name="Tritt A."/>
            <person name="Larsen D."/>
            <person name="Krusor M."/>
            <person name="Yao A.I."/>
            <person name="Wu D."/>
            <person name="Madern D."/>
            <person name="Eisen J.A."/>
            <person name="Darling A.E."/>
            <person name="Facciotti M.T."/>
        </authorList>
    </citation>
    <scope>NUCLEOTIDE SEQUENCE [LARGE SCALE GENOMIC DNA]</scope>
    <source>
        <strain evidence="7 8">DSM 1137</strain>
    </source>
</reference>